<evidence type="ECO:0000313" key="3">
    <source>
        <dbReference type="Proteomes" id="UP000064893"/>
    </source>
</evidence>
<reference evidence="2 3" key="1">
    <citation type="submission" date="2015-11" db="EMBL/GenBank/DDBJ databases">
        <title>Description and complete genome sequence of a novel strain predominating in hypersaline microbial mats and representing a new family of the Bacteriodetes phylum.</title>
        <authorList>
            <person name="Spring S."/>
            <person name="Bunk B."/>
            <person name="Sproer C."/>
            <person name="Klenk H.-P."/>
        </authorList>
    </citation>
    <scope>NUCLEOTIDE SEQUENCE [LARGE SCALE GENOMIC DNA]</scope>
    <source>
        <strain evidence="2 3">L21-Spi-D4</strain>
    </source>
</reference>
<feature type="domain" description="Plasmid pRiA4b Orf3-like" evidence="1">
    <location>
        <begin position="10"/>
        <end position="136"/>
    </location>
</feature>
<name>A0A0S2I243_9BACT</name>
<dbReference type="KEGG" id="blq:L21SP5_02676"/>
<sequence>MKKILRFSILSNEKKGFLRELEMYNTHTLLDLHRAIQTACDYDQSHLASFFMVNNNWEKKKEFTLIHMDAHTGIYSTEYMDNVQLKTVFTKPGDKMLYIFDHFSERGFMVMLRELYTANTDDLIPRLLHSEGSPPRQIKMGEAYIDNLLDSFSEN</sequence>
<keyword evidence="3" id="KW-1185">Reference proteome</keyword>
<dbReference type="Pfam" id="PF07929">
    <property type="entry name" value="PRiA4_ORF3"/>
    <property type="match status" value="1"/>
</dbReference>
<dbReference type="STRING" id="1307839.L21SP5_02676"/>
<dbReference type="Gene3D" id="3.10.290.30">
    <property type="entry name" value="MM3350-like"/>
    <property type="match status" value="1"/>
</dbReference>
<evidence type="ECO:0000259" key="1">
    <source>
        <dbReference type="Pfam" id="PF07929"/>
    </source>
</evidence>
<protein>
    <submittedName>
        <fullName evidence="2">Plasmid pRiA4b ORF-3-like protein</fullName>
    </submittedName>
</protein>
<dbReference type="InterPro" id="IPR012912">
    <property type="entry name" value="Plasmid_pRiA4b_Orf3-like"/>
</dbReference>
<gene>
    <name evidence="2" type="ORF">L21SP5_02676</name>
</gene>
<evidence type="ECO:0000313" key="2">
    <source>
        <dbReference type="EMBL" id="ALO16299.1"/>
    </source>
</evidence>
<proteinExistence type="predicted"/>
<dbReference type="InterPro" id="IPR024047">
    <property type="entry name" value="MM3350-like_sf"/>
</dbReference>
<dbReference type="AlphaFoldDB" id="A0A0S2I243"/>
<dbReference type="Proteomes" id="UP000064893">
    <property type="component" value="Chromosome"/>
</dbReference>
<dbReference type="OrthoDB" id="666725at2"/>
<dbReference type="EMBL" id="CP013118">
    <property type="protein sequence ID" value="ALO16299.1"/>
    <property type="molecule type" value="Genomic_DNA"/>
</dbReference>
<dbReference type="SUPFAM" id="SSF159941">
    <property type="entry name" value="MM3350-like"/>
    <property type="match status" value="1"/>
</dbReference>
<dbReference type="RefSeq" id="WP_057953685.1">
    <property type="nucleotide sequence ID" value="NZ_CP013118.1"/>
</dbReference>
<accession>A0A0S2I243</accession>
<organism evidence="2 3">
    <name type="scientific">Salinivirga cyanobacteriivorans</name>
    <dbReference type="NCBI Taxonomy" id="1307839"/>
    <lineage>
        <taxon>Bacteria</taxon>
        <taxon>Pseudomonadati</taxon>
        <taxon>Bacteroidota</taxon>
        <taxon>Bacteroidia</taxon>
        <taxon>Bacteroidales</taxon>
        <taxon>Salinivirgaceae</taxon>
        <taxon>Salinivirga</taxon>
    </lineage>
</organism>